<name>A0A0B7A0Z4_9EUPU</name>
<sequence>ETVTFEINGLTKQKVEFFGTGIEMKIEVVDPKHKCVNLGARVLNDNVRRIIPIINNSPVSVTFSLAFTPSEPTLQNNSVLSICPADQITLAANGGTTKVEVWFRPMARIPQFTEEVLLECAGMSQPLFIIKGSCLGMEISLDSNSISFG</sequence>
<dbReference type="GO" id="GO:1904158">
    <property type="term" value="P:axonemal central apparatus assembly"/>
    <property type="evidence" value="ECO:0007669"/>
    <property type="project" value="TreeGrafter"/>
</dbReference>
<dbReference type="PANTHER" id="PTHR23053">
    <property type="entry name" value="DLEC1 DELETED IN LUNG AND ESOPHAGEAL CANCER 1"/>
    <property type="match status" value="1"/>
</dbReference>
<gene>
    <name evidence="1" type="primary">ORF91659</name>
</gene>
<evidence type="ECO:0008006" key="2">
    <source>
        <dbReference type="Google" id="ProtNLM"/>
    </source>
</evidence>
<dbReference type="EMBL" id="HACG01027714">
    <property type="protein sequence ID" value="CEK74579.1"/>
    <property type="molecule type" value="Transcribed_RNA"/>
</dbReference>
<reference evidence="1" key="1">
    <citation type="submission" date="2014-12" db="EMBL/GenBank/DDBJ databases">
        <title>Insight into the proteome of Arion vulgaris.</title>
        <authorList>
            <person name="Aradska J."/>
            <person name="Bulat T."/>
            <person name="Smidak R."/>
            <person name="Sarate P."/>
            <person name="Gangsoo J."/>
            <person name="Sialana F."/>
            <person name="Bilban M."/>
            <person name="Lubec G."/>
        </authorList>
    </citation>
    <scope>NUCLEOTIDE SEQUENCE</scope>
    <source>
        <tissue evidence="1">Skin</tissue>
    </source>
</reference>
<feature type="non-terminal residue" evidence="1">
    <location>
        <position position="1"/>
    </location>
</feature>
<proteinExistence type="predicted"/>
<dbReference type="InterPro" id="IPR033305">
    <property type="entry name" value="Hydin-like"/>
</dbReference>
<protein>
    <recommendedName>
        <fullName evidence="2">HYDIN</fullName>
    </recommendedName>
</protein>
<organism evidence="1">
    <name type="scientific">Arion vulgaris</name>
    <dbReference type="NCBI Taxonomy" id="1028688"/>
    <lineage>
        <taxon>Eukaryota</taxon>
        <taxon>Metazoa</taxon>
        <taxon>Spiralia</taxon>
        <taxon>Lophotrochozoa</taxon>
        <taxon>Mollusca</taxon>
        <taxon>Gastropoda</taxon>
        <taxon>Heterobranchia</taxon>
        <taxon>Euthyneura</taxon>
        <taxon>Panpulmonata</taxon>
        <taxon>Eupulmonata</taxon>
        <taxon>Stylommatophora</taxon>
        <taxon>Helicina</taxon>
        <taxon>Arionoidea</taxon>
        <taxon>Arionidae</taxon>
        <taxon>Arion</taxon>
    </lineage>
</organism>
<accession>A0A0B7A0Z4</accession>
<feature type="non-terminal residue" evidence="1">
    <location>
        <position position="149"/>
    </location>
</feature>
<dbReference type="AlphaFoldDB" id="A0A0B7A0Z4"/>
<dbReference type="GO" id="GO:0005930">
    <property type="term" value="C:axoneme"/>
    <property type="evidence" value="ECO:0007669"/>
    <property type="project" value="TreeGrafter"/>
</dbReference>
<evidence type="ECO:0000313" key="1">
    <source>
        <dbReference type="EMBL" id="CEK74579.1"/>
    </source>
</evidence>
<dbReference type="PANTHER" id="PTHR23053:SF0">
    <property type="entry name" value="HYDROCEPHALUS-INDUCING PROTEIN HOMOLOG"/>
    <property type="match status" value="1"/>
</dbReference>
<dbReference type="Gene3D" id="2.60.40.10">
    <property type="entry name" value="Immunoglobulins"/>
    <property type="match status" value="1"/>
</dbReference>
<dbReference type="GO" id="GO:0003341">
    <property type="term" value="P:cilium movement"/>
    <property type="evidence" value="ECO:0007669"/>
    <property type="project" value="TreeGrafter"/>
</dbReference>
<dbReference type="InterPro" id="IPR013783">
    <property type="entry name" value="Ig-like_fold"/>
</dbReference>